<dbReference type="InterPro" id="IPR049449">
    <property type="entry name" value="TesB_ACOT8-like_N"/>
</dbReference>
<evidence type="ECO:0000256" key="4">
    <source>
        <dbReference type="ARBA" id="ARBA00023098"/>
    </source>
</evidence>
<dbReference type="InterPro" id="IPR042171">
    <property type="entry name" value="Acyl-CoA_hotdog"/>
</dbReference>
<dbReference type="GO" id="GO:0006637">
    <property type="term" value="P:acyl-CoA metabolic process"/>
    <property type="evidence" value="ECO:0007669"/>
    <property type="project" value="InterPro"/>
</dbReference>
<comment type="caution">
    <text evidence="7">The sequence shown here is derived from an EMBL/GenBank/DDBJ whole genome shotgun (WGS) entry which is preliminary data.</text>
</comment>
<dbReference type="Pfam" id="PF02551">
    <property type="entry name" value="Acyl_CoA_thio"/>
    <property type="match status" value="1"/>
</dbReference>
<dbReference type="PANTHER" id="PTHR11066">
    <property type="entry name" value="ACYL-COA THIOESTERASE"/>
    <property type="match status" value="1"/>
</dbReference>
<dbReference type="AlphaFoldDB" id="A0A5A8E980"/>
<dbReference type="InterPro" id="IPR003703">
    <property type="entry name" value="Acyl_CoA_thio"/>
</dbReference>
<dbReference type="Proteomes" id="UP000322899">
    <property type="component" value="Unassembled WGS sequence"/>
</dbReference>
<evidence type="ECO:0000256" key="2">
    <source>
        <dbReference type="ARBA" id="ARBA00011881"/>
    </source>
</evidence>
<gene>
    <name evidence="7" type="ORF">FNF27_06003</name>
</gene>
<dbReference type="EMBL" id="VLTO01000047">
    <property type="protein sequence ID" value="KAA0172530.1"/>
    <property type="molecule type" value="Genomic_DNA"/>
</dbReference>
<sequence>MAEAVQALVESLIRLEEIDKNLFRGSQLWTPDGARGVFGGQIIAQSLFAAARTRTESEKAMAPHSLHCYFLLPGSSESPALYTVRRVRDGRSFATRLVTTTQRGRPIFSSMVSFHSTREPTTLEHADAMPDAPDPDTLPNASERLASVLADPRLPEHLRPLVEHMGAQQTPIDFRYCDPVDVFSPEAMLPTRRTWFRAAQPLPGADSGDLAGPEPGCDGAVLHQCVIAYASDQPLLATALLPHRITPMNTGMMASLDHSLWWHAPARADEWLLFQTSAPRLVSGRALCFGHVWRRDGVLVASTAQEGLIRTKLLRRVAGPASARGDRAADDDRASRL</sequence>
<dbReference type="CDD" id="cd03444">
    <property type="entry name" value="Thioesterase_II_repeat1"/>
    <property type="match status" value="1"/>
</dbReference>
<dbReference type="CDD" id="cd03445">
    <property type="entry name" value="Thioesterase_II_repeat2"/>
    <property type="match status" value="1"/>
</dbReference>
<proteinExistence type="inferred from homology"/>
<evidence type="ECO:0000256" key="3">
    <source>
        <dbReference type="ARBA" id="ARBA00022801"/>
    </source>
</evidence>
<evidence type="ECO:0000313" key="7">
    <source>
        <dbReference type="EMBL" id="KAA0172530.1"/>
    </source>
</evidence>
<dbReference type="FunFam" id="2.40.160.210:FF:000001">
    <property type="entry name" value="Acyl-CoA thioesterase II"/>
    <property type="match status" value="1"/>
</dbReference>
<accession>A0A5A8E980</accession>
<evidence type="ECO:0000259" key="6">
    <source>
        <dbReference type="Pfam" id="PF13622"/>
    </source>
</evidence>
<feature type="domain" description="Acyl-CoA thioesterase 2 C-terminal" evidence="5">
    <location>
        <begin position="218"/>
        <end position="308"/>
    </location>
</feature>
<evidence type="ECO:0000259" key="5">
    <source>
        <dbReference type="Pfam" id="PF02551"/>
    </source>
</evidence>
<keyword evidence="4" id="KW-0443">Lipid metabolism</keyword>
<comment type="similarity">
    <text evidence="1">Belongs to the C/M/P thioester hydrolase family.</text>
</comment>
<dbReference type="Pfam" id="PF13622">
    <property type="entry name" value="4HBT_3"/>
    <property type="match status" value="1"/>
</dbReference>
<dbReference type="Gene3D" id="2.40.160.210">
    <property type="entry name" value="Acyl-CoA thioesterase, double hotdog domain"/>
    <property type="match status" value="1"/>
</dbReference>
<name>A0A5A8E980_CAFRO</name>
<keyword evidence="3" id="KW-0378">Hydrolase</keyword>
<organism evidence="7 8">
    <name type="scientific">Cafeteria roenbergensis</name>
    <name type="common">Marine flagellate</name>
    <dbReference type="NCBI Taxonomy" id="33653"/>
    <lineage>
        <taxon>Eukaryota</taxon>
        <taxon>Sar</taxon>
        <taxon>Stramenopiles</taxon>
        <taxon>Bigyra</taxon>
        <taxon>Opalozoa</taxon>
        <taxon>Bicosoecida</taxon>
        <taxon>Cafeteriaceae</taxon>
        <taxon>Cafeteria</taxon>
    </lineage>
</organism>
<evidence type="ECO:0000313" key="8">
    <source>
        <dbReference type="Proteomes" id="UP000322899"/>
    </source>
</evidence>
<evidence type="ECO:0000256" key="1">
    <source>
        <dbReference type="ARBA" id="ARBA00006538"/>
    </source>
</evidence>
<comment type="subunit">
    <text evidence="2">Homotetramer.</text>
</comment>
<dbReference type="GO" id="GO:0047617">
    <property type="term" value="F:fatty acyl-CoA hydrolase activity"/>
    <property type="evidence" value="ECO:0007669"/>
    <property type="project" value="InterPro"/>
</dbReference>
<dbReference type="InterPro" id="IPR029069">
    <property type="entry name" value="HotDog_dom_sf"/>
</dbReference>
<reference evidence="7 8" key="1">
    <citation type="submission" date="2019-07" db="EMBL/GenBank/DDBJ databases">
        <title>Genomes of Cafeteria roenbergensis.</title>
        <authorList>
            <person name="Fischer M.G."/>
            <person name="Hackl T."/>
            <person name="Roman M."/>
        </authorList>
    </citation>
    <scope>NUCLEOTIDE SEQUENCE [LARGE SCALE GENOMIC DNA]</scope>
    <source>
        <strain evidence="7 8">E4-10P</strain>
    </source>
</reference>
<dbReference type="SUPFAM" id="SSF54637">
    <property type="entry name" value="Thioesterase/thiol ester dehydrase-isomerase"/>
    <property type="match status" value="2"/>
</dbReference>
<dbReference type="GO" id="GO:0009062">
    <property type="term" value="P:fatty acid catabolic process"/>
    <property type="evidence" value="ECO:0007669"/>
    <property type="project" value="TreeGrafter"/>
</dbReference>
<dbReference type="InterPro" id="IPR025652">
    <property type="entry name" value="TesB_C"/>
</dbReference>
<protein>
    <recommendedName>
        <fullName evidence="9">Acyl-CoA thioesterase II domain-containing protein</fullName>
    </recommendedName>
</protein>
<dbReference type="OrthoDB" id="68328at2759"/>
<feature type="domain" description="Acyl-CoA thioesterase-like N-terminal HotDog" evidence="6">
    <location>
        <begin position="29"/>
        <end position="115"/>
    </location>
</feature>
<evidence type="ECO:0008006" key="9">
    <source>
        <dbReference type="Google" id="ProtNLM"/>
    </source>
</evidence>
<dbReference type="GO" id="GO:0005782">
    <property type="term" value="C:peroxisomal matrix"/>
    <property type="evidence" value="ECO:0007669"/>
    <property type="project" value="TreeGrafter"/>
</dbReference>
<dbReference type="PANTHER" id="PTHR11066:SF34">
    <property type="entry name" value="ACYL-COENZYME A THIOESTERASE 8"/>
    <property type="match status" value="1"/>
</dbReference>